<feature type="region of interest" description="Disordered" evidence="1">
    <location>
        <begin position="109"/>
        <end position="142"/>
    </location>
</feature>
<accession>A0ABN9RQ18</accession>
<evidence type="ECO:0000256" key="1">
    <source>
        <dbReference type="SAM" id="MobiDB-lite"/>
    </source>
</evidence>
<evidence type="ECO:0000313" key="3">
    <source>
        <dbReference type="Proteomes" id="UP001189429"/>
    </source>
</evidence>
<comment type="caution">
    <text evidence="2">The sequence shown here is derived from an EMBL/GenBank/DDBJ whole genome shotgun (WGS) entry which is preliminary data.</text>
</comment>
<dbReference type="EMBL" id="CAUYUJ010007602">
    <property type="protein sequence ID" value="CAK0821323.1"/>
    <property type="molecule type" value="Genomic_DNA"/>
</dbReference>
<dbReference type="Proteomes" id="UP001189429">
    <property type="component" value="Unassembled WGS sequence"/>
</dbReference>
<evidence type="ECO:0000313" key="2">
    <source>
        <dbReference type="EMBL" id="CAK0821323.1"/>
    </source>
</evidence>
<protein>
    <recommendedName>
        <fullName evidence="4">Cellulase</fullName>
    </recommendedName>
</protein>
<name>A0ABN9RQ18_9DINO</name>
<organism evidence="2 3">
    <name type="scientific">Prorocentrum cordatum</name>
    <dbReference type="NCBI Taxonomy" id="2364126"/>
    <lineage>
        <taxon>Eukaryota</taxon>
        <taxon>Sar</taxon>
        <taxon>Alveolata</taxon>
        <taxon>Dinophyceae</taxon>
        <taxon>Prorocentrales</taxon>
        <taxon>Prorocentraceae</taxon>
        <taxon>Prorocentrum</taxon>
    </lineage>
</organism>
<sequence length="307" mass="31672">MSGLANAIGCEGKGGELEFGWMKGEMQGGAKKGEGEAYGVEGEGEQLGEIPASPRSYAHSSLCNSGSDQYANFGYSGARVCCACGGGTGLTATNTSQTNTFTTTFTSTTTATSESNTSTLTSTSETSTTTLTSSSGSPTWTRTTVTVTTGTTTTATQCGDIDPVGEDKWYDSLGPTYDCDWFEANSNKCGAFALAGLNFNMTANEACCACGGGVGYPPTTTQTATTTTGCVDWQPTAQDPWEDEDGNDCVFYARIFSLSGDCDGSAGFGRVASEVCCVGAATARRRLATIFELQLLEASAGPSPKPR</sequence>
<proteinExistence type="predicted"/>
<gene>
    <name evidence="2" type="ORF">PCOR1329_LOCUS22676</name>
</gene>
<evidence type="ECO:0008006" key="4">
    <source>
        <dbReference type="Google" id="ProtNLM"/>
    </source>
</evidence>
<reference evidence="2" key="1">
    <citation type="submission" date="2023-10" db="EMBL/GenBank/DDBJ databases">
        <authorList>
            <person name="Chen Y."/>
            <person name="Shah S."/>
            <person name="Dougan E. K."/>
            <person name="Thang M."/>
            <person name="Chan C."/>
        </authorList>
    </citation>
    <scope>NUCLEOTIDE SEQUENCE [LARGE SCALE GENOMIC DNA]</scope>
</reference>
<keyword evidence="3" id="KW-1185">Reference proteome</keyword>